<evidence type="ECO:0000313" key="11">
    <source>
        <dbReference type="EMBL" id="CAB5229098.1"/>
    </source>
</evidence>
<evidence type="ECO:0000313" key="10">
    <source>
        <dbReference type="EMBL" id="CAB4218630.1"/>
    </source>
</evidence>
<gene>
    <name evidence="5" type="ORF">UFOVP1006_5</name>
    <name evidence="6" type="ORF">UFOVP1096_15</name>
    <name evidence="7" type="ORF">UFOVP1157_12</name>
    <name evidence="8" type="ORF">UFOVP1347_2</name>
    <name evidence="9" type="ORF">UFOVP1455_6</name>
    <name evidence="11" type="ORF">UFOVP1543_6</name>
    <name evidence="10" type="ORF">UFOVP1606_36</name>
    <name evidence="2" type="ORF">UFOVP497_23</name>
    <name evidence="3" type="ORF">UFOVP834_59</name>
    <name evidence="4" type="ORF">UFOVP922_12</name>
</gene>
<evidence type="ECO:0000313" key="4">
    <source>
        <dbReference type="EMBL" id="CAB4172355.1"/>
    </source>
</evidence>
<dbReference type="EMBL" id="LR796953">
    <property type="protein sequence ID" value="CAB4177517.1"/>
    <property type="molecule type" value="Genomic_DNA"/>
</dbReference>
<evidence type="ECO:0000256" key="1">
    <source>
        <dbReference type="SAM" id="MobiDB-lite"/>
    </source>
</evidence>
<feature type="compositionally biased region" description="Pro residues" evidence="1">
    <location>
        <begin position="42"/>
        <end position="53"/>
    </location>
</feature>
<dbReference type="EMBL" id="LR797060">
    <property type="protein sequence ID" value="CAB4183796.1"/>
    <property type="molecule type" value="Genomic_DNA"/>
</dbReference>
<evidence type="ECO:0000313" key="9">
    <source>
        <dbReference type="EMBL" id="CAB4213866.1"/>
    </source>
</evidence>
<evidence type="ECO:0000313" key="2">
    <source>
        <dbReference type="EMBL" id="CAB4146474.1"/>
    </source>
</evidence>
<dbReference type="EMBL" id="LR798397">
    <property type="protein sequence ID" value="CAB5229098.1"/>
    <property type="molecule type" value="Genomic_DNA"/>
</dbReference>
<organism evidence="5">
    <name type="scientific">uncultured Caudovirales phage</name>
    <dbReference type="NCBI Taxonomy" id="2100421"/>
    <lineage>
        <taxon>Viruses</taxon>
        <taxon>Duplodnaviria</taxon>
        <taxon>Heunggongvirae</taxon>
        <taxon>Uroviricota</taxon>
        <taxon>Caudoviricetes</taxon>
        <taxon>Peduoviridae</taxon>
        <taxon>Maltschvirus</taxon>
        <taxon>Maltschvirus maltsch</taxon>
    </lineage>
</organism>
<dbReference type="EMBL" id="LR796763">
    <property type="protein sequence ID" value="CAB4164666.1"/>
    <property type="molecule type" value="Genomic_DNA"/>
</dbReference>
<proteinExistence type="predicted"/>
<evidence type="ECO:0000313" key="3">
    <source>
        <dbReference type="EMBL" id="CAB4164666.1"/>
    </source>
</evidence>
<reference evidence="5" key="1">
    <citation type="submission" date="2020-05" db="EMBL/GenBank/DDBJ databases">
        <authorList>
            <person name="Chiriac C."/>
            <person name="Salcher M."/>
            <person name="Ghai R."/>
            <person name="Kavagutti S V."/>
        </authorList>
    </citation>
    <scope>NUCLEOTIDE SEQUENCE</scope>
</reference>
<protein>
    <submittedName>
        <fullName evidence="5">Uncharacterized protein</fullName>
    </submittedName>
</protein>
<evidence type="ECO:0000313" key="8">
    <source>
        <dbReference type="EMBL" id="CAB4199654.1"/>
    </source>
</evidence>
<evidence type="ECO:0000313" key="6">
    <source>
        <dbReference type="EMBL" id="CAB4183796.1"/>
    </source>
</evidence>
<feature type="region of interest" description="Disordered" evidence="1">
    <location>
        <begin position="1"/>
        <end position="77"/>
    </location>
</feature>
<dbReference type="EMBL" id="LR797405">
    <property type="protein sequence ID" value="CAB4213866.1"/>
    <property type="molecule type" value="Genomic_DNA"/>
</dbReference>
<evidence type="ECO:0000313" key="7">
    <source>
        <dbReference type="EMBL" id="CAB4187314.1"/>
    </source>
</evidence>
<dbReference type="EMBL" id="LR797463">
    <property type="protein sequence ID" value="CAB4218630.1"/>
    <property type="molecule type" value="Genomic_DNA"/>
</dbReference>
<sequence>MNPEQMENHGGPEPGGMAAQRGQQMPSEQEIMMAGMIALGLMPPPGQGQPGQPPMEGQPMPGGGGANSRIAQQLMMK</sequence>
<accession>A0A6J5Q4N6</accession>
<dbReference type="EMBL" id="LR797307">
    <property type="protein sequence ID" value="CAB4199654.1"/>
    <property type="molecule type" value="Genomic_DNA"/>
</dbReference>
<evidence type="ECO:0000313" key="5">
    <source>
        <dbReference type="EMBL" id="CAB4177517.1"/>
    </source>
</evidence>
<name>A0A6J5Q4N6_9CAUD</name>
<dbReference type="EMBL" id="LR796470">
    <property type="protein sequence ID" value="CAB4146474.1"/>
    <property type="molecule type" value="Genomic_DNA"/>
</dbReference>
<dbReference type="EMBL" id="LR797102">
    <property type="protein sequence ID" value="CAB4187314.1"/>
    <property type="molecule type" value="Genomic_DNA"/>
</dbReference>
<dbReference type="EMBL" id="LR796881">
    <property type="protein sequence ID" value="CAB4172355.1"/>
    <property type="molecule type" value="Genomic_DNA"/>
</dbReference>